<feature type="compositionally biased region" description="Polar residues" evidence="1">
    <location>
        <begin position="1"/>
        <end position="22"/>
    </location>
</feature>
<gene>
    <name evidence="2" type="ORF">KI387_025584</name>
</gene>
<accession>A0AA38KYC3</accession>
<evidence type="ECO:0000313" key="2">
    <source>
        <dbReference type="EMBL" id="KAH9310549.1"/>
    </source>
</evidence>
<evidence type="ECO:0000313" key="3">
    <source>
        <dbReference type="Proteomes" id="UP000824469"/>
    </source>
</evidence>
<sequence>GSEAPTNVPIQETPTNVPIQETQRQEIPDPSLEKTFIELLHGLDQDVGVDLLQETIQDTSVGEKEGGLTSHEVPTTKKVVSGEVEKSTEEGVATSKIEQPNVEEVPSVEGE</sequence>
<protein>
    <submittedName>
        <fullName evidence="2">Uncharacterized protein</fullName>
    </submittedName>
</protein>
<dbReference type="Proteomes" id="UP000824469">
    <property type="component" value="Unassembled WGS sequence"/>
</dbReference>
<feature type="region of interest" description="Disordered" evidence="1">
    <location>
        <begin position="1"/>
        <end position="25"/>
    </location>
</feature>
<feature type="region of interest" description="Disordered" evidence="1">
    <location>
        <begin position="80"/>
        <end position="111"/>
    </location>
</feature>
<comment type="caution">
    <text evidence="2">The sequence shown here is derived from an EMBL/GenBank/DDBJ whole genome shotgun (WGS) entry which is preliminary data.</text>
</comment>
<name>A0AA38KYC3_TAXCH</name>
<evidence type="ECO:0000256" key="1">
    <source>
        <dbReference type="SAM" id="MobiDB-lite"/>
    </source>
</evidence>
<keyword evidence="3" id="KW-1185">Reference proteome</keyword>
<dbReference type="EMBL" id="JAHRHJ020000006">
    <property type="protein sequence ID" value="KAH9310549.1"/>
    <property type="molecule type" value="Genomic_DNA"/>
</dbReference>
<dbReference type="AlphaFoldDB" id="A0AA38KYC3"/>
<feature type="non-terminal residue" evidence="2">
    <location>
        <position position="1"/>
    </location>
</feature>
<reference evidence="2 3" key="1">
    <citation type="journal article" date="2021" name="Nat. Plants">
        <title>The Taxus genome provides insights into paclitaxel biosynthesis.</title>
        <authorList>
            <person name="Xiong X."/>
            <person name="Gou J."/>
            <person name="Liao Q."/>
            <person name="Li Y."/>
            <person name="Zhou Q."/>
            <person name="Bi G."/>
            <person name="Li C."/>
            <person name="Du R."/>
            <person name="Wang X."/>
            <person name="Sun T."/>
            <person name="Guo L."/>
            <person name="Liang H."/>
            <person name="Lu P."/>
            <person name="Wu Y."/>
            <person name="Zhang Z."/>
            <person name="Ro D.K."/>
            <person name="Shang Y."/>
            <person name="Huang S."/>
            <person name="Yan J."/>
        </authorList>
    </citation>
    <scope>NUCLEOTIDE SEQUENCE [LARGE SCALE GENOMIC DNA]</scope>
    <source>
        <strain evidence="2">Ta-2019</strain>
    </source>
</reference>
<organism evidence="2 3">
    <name type="scientific">Taxus chinensis</name>
    <name type="common">Chinese yew</name>
    <name type="synonym">Taxus wallichiana var. chinensis</name>
    <dbReference type="NCBI Taxonomy" id="29808"/>
    <lineage>
        <taxon>Eukaryota</taxon>
        <taxon>Viridiplantae</taxon>
        <taxon>Streptophyta</taxon>
        <taxon>Embryophyta</taxon>
        <taxon>Tracheophyta</taxon>
        <taxon>Spermatophyta</taxon>
        <taxon>Pinopsida</taxon>
        <taxon>Pinidae</taxon>
        <taxon>Conifers II</taxon>
        <taxon>Cupressales</taxon>
        <taxon>Taxaceae</taxon>
        <taxon>Taxus</taxon>
    </lineage>
</organism>
<proteinExistence type="predicted"/>